<dbReference type="RefSeq" id="WP_138987802.1">
    <property type="nucleotide sequence ID" value="NZ_CP043869.1"/>
</dbReference>
<dbReference type="Pfam" id="PF00581">
    <property type="entry name" value="Rhodanese"/>
    <property type="match status" value="2"/>
</dbReference>
<dbReference type="InterPro" id="IPR001763">
    <property type="entry name" value="Rhodanese-like_dom"/>
</dbReference>
<dbReference type="AlphaFoldDB" id="A0A5P1RDL0"/>
<feature type="domain" description="Rhodanese" evidence="2">
    <location>
        <begin position="156"/>
        <end position="270"/>
    </location>
</feature>
<dbReference type="SUPFAM" id="SSF52821">
    <property type="entry name" value="Rhodanese/Cell cycle control phosphatase"/>
    <property type="match status" value="2"/>
</dbReference>
<dbReference type="PROSITE" id="PS00380">
    <property type="entry name" value="RHODANESE_1"/>
    <property type="match status" value="1"/>
</dbReference>
<dbReference type="InterPro" id="IPR036873">
    <property type="entry name" value="Rhodanese-like_dom_sf"/>
</dbReference>
<dbReference type="InterPro" id="IPR051126">
    <property type="entry name" value="Thiosulfate_sulfurtransferase"/>
</dbReference>
<evidence type="ECO:0000256" key="1">
    <source>
        <dbReference type="ARBA" id="ARBA00022737"/>
    </source>
</evidence>
<keyword evidence="1" id="KW-0677">Repeat</keyword>
<dbReference type="SMART" id="SM00450">
    <property type="entry name" value="RHOD"/>
    <property type="match status" value="2"/>
</dbReference>
<name>A0A5P1RDL0_9GAMM</name>
<evidence type="ECO:0000259" key="2">
    <source>
        <dbReference type="PROSITE" id="PS50206"/>
    </source>
</evidence>
<dbReference type="KEGG" id="ncu:F0U83_13695"/>
<gene>
    <name evidence="3" type="ORF">F0U83_13695</name>
</gene>
<dbReference type="Gene3D" id="3.40.250.10">
    <property type="entry name" value="Rhodanese-like domain"/>
    <property type="match status" value="2"/>
</dbReference>
<dbReference type="CDD" id="cd01449">
    <property type="entry name" value="TST_Repeat_2"/>
    <property type="match status" value="1"/>
</dbReference>
<keyword evidence="3" id="KW-0808">Transferase</keyword>
<protein>
    <submittedName>
        <fullName evidence="3">Sulfurtransferase</fullName>
    </submittedName>
</protein>
<dbReference type="InterPro" id="IPR001307">
    <property type="entry name" value="Thiosulphate_STrfase_CS"/>
</dbReference>
<dbReference type="GO" id="GO:0004792">
    <property type="term" value="F:thiosulfate-cyanide sulfurtransferase activity"/>
    <property type="evidence" value="ECO:0007669"/>
    <property type="project" value="InterPro"/>
</dbReference>
<evidence type="ECO:0000313" key="4">
    <source>
        <dbReference type="Proteomes" id="UP000324760"/>
    </source>
</evidence>
<organism evidence="3 4">
    <name type="scientific">Neptunomonas concharum</name>
    <dbReference type="NCBI Taxonomy" id="1031538"/>
    <lineage>
        <taxon>Bacteria</taxon>
        <taxon>Pseudomonadati</taxon>
        <taxon>Pseudomonadota</taxon>
        <taxon>Gammaproteobacteria</taxon>
        <taxon>Oceanospirillales</taxon>
        <taxon>Oceanospirillaceae</taxon>
        <taxon>Neptunomonas</taxon>
    </lineage>
</organism>
<dbReference type="PANTHER" id="PTHR43855:SF1">
    <property type="entry name" value="THIOSULFATE SULFURTRANSFERASE"/>
    <property type="match status" value="1"/>
</dbReference>
<feature type="domain" description="Rhodanese" evidence="2">
    <location>
        <begin position="17"/>
        <end position="125"/>
    </location>
</feature>
<reference evidence="3 4" key="1">
    <citation type="journal article" date="2019" name="Biochem. Eng. J.">
        <title>Metabolic engineering of the marine bacteria Neptunomonas concharum for the production of acetoin and meso-2,3-butanediol from acetate.</title>
        <authorList>
            <person name="Li W."/>
            <person name="Pu N."/>
            <person name="Liu C.-X."/>
            <person name="Yuan Q.-P."/>
            <person name="Li Z.-J."/>
        </authorList>
    </citation>
    <scope>NUCLEOTIDE SEQUENCE [LARGE SCALE GENOMIC DNA]</scope>
    <source>
        <strain evidence="3 4">JCM17730</strain>
    </source>
</reference>
<dbReference type="CDD" id="cd01448">
    <property type="entry name" value="TST_Repeat_1"/>
    <property type="match status" value="1"/>
</dbReference>
<accession>A0A5P1RDL0</accession>
<evidence type="ECO:0000313" key="3">
    <source>
        <dbReference type="EMBL" id="QEQ97687.1"/>
    </source>
</evidence>
<dbReference type="EMBL" id="CP043869">
    <property type="protein sequence ID" value="QEQ97687.1"/>
    <property type="molecule type" value="Genomic_DNA"/>
</dbReference>
<dbReference type="Proteomes" id="UP000324760">
    <property type="component" value="Chromosome"/>
</dbReference>
<dbReference type="OrthoDB" id="9781034at2"/>
<dbReference type="PANTHER" id="PTHR43855">
    <property type="entry name" value="THIOSULFATE SULFURTRANSFERASE"/>
    <property type="match status" value="1"/>
</dbReference>
<sequence length="271" mass="30019">MLLPLVIDPVQLFEKLNHPDLILIDLSSEENYRLGHIPGAININPNRLLSGSPPIPNKLPSLLQLKQLLAEAGISESSHVVVYDDQLGPWAGRFIWSMHCVGLYQASFLNGQLAAWNIAGYPTEQQANLSIPVVELPLVLNAHLIADKDAIVDQLNSEQISIWDARSAPEFSGEKVINAIKGGHIPGAHWLEWTDTLVSQDPPRLASSHQLQQMIKAAGIEMEKTVITHCQTHRRSGLTYIAALHAGIKDIRCYDGSWFEWGNLTDTPVER</sequence>
<proteinExistence type="predicted"/>
<dbReference type="PROSITE" id="PS50206">
    <property type="entry name" value="RHODANESE_3"/>
    <property type="match status" value="2"/>
</dbReference>
<keyword evidence="4" id="KW-1185">Reference proteome</keyword>